<dbReference type="EMBL" id="JARVKF010000013">
    <property type="protein sequence ID" value="KAK9425782.1"/>
    <property type="molecule type" value="Genomic_DNA"/>
</dbReference>
<keyword evidence="1" id="KW-0472">Membrane</keyword>
<dbReference type="PANTHER" id="PTHR12277">
    <property type="entry name" value="ALPHA/BETA HYDROLASE DOMAIN-CONTAINING PROTEIN"/>
    <property type="match status" value="1"/>
</dbReference>
<keyword evidence="3" id="KW-1185">Reference proteome</keyword>
<sequence length="394" mass="44552">MHSLRRAATAVHPRSVQSRATTTPRIVTPALTCRRHVHLEGLALAPVVFGGLFVALWTWKCCMMVIFQNKIIFMPGLPPNARGEKIEDYTKQCAGICWREERLRASDGKNLALCVADVELGQPPKDQKPVSSFYILYFQGNASSIPPRLPDLSSVLAMLKRQLHNEPQVVRLTFVCLSYRGYWTSKGRPTEKGIRLDAAAALNWISRQHDDMTEHHIKKSDCSISQAARVVLWGQSIGSGVATNLAAEHDMPKNLLLDSLILETPFTSIRAMLEVLYPQKWLPYKYLWPFLRNHLDSWKNIGLMSKRYSIDEHRPSIFILKAAKDELVPTVLSHELHDRAKDLEFSVGMKAVQGAFHNDTMFRAEGRRFLSEYIARRIQNTRGGDGASLPTPNN</sequence>
<dbReference type="Gene3D" id="3.40.50.1820">
    <property type="entry name" value="alpha/beta hydrolase"/>
    <property type="match status" value="1"/>
</dbReference>
<name>A0ABR2VFU8_9PEZI</name>
<dbReference type="Proteomes" id="UP001408356">
    <property type="component" value="Unassembled WGS sequence"/>
</dbReference>
<protein>
    <submittedName>
        <fullName evidence="2">Uncharacterized protein</fullName>
    </submittedName>
</protein>
<feature type="transmembrane region" description="Helical" evidence="1">
    <location>
        <begin position="41"/>
        <end position="59"/>
    </location>
</feature>
<dbReference type="PANTHER" id="PTHR12277:SF64">
    <property type="entry name" value="SUPERFAMILY HYDROLASE, PUTATIVE (AFU_ORTHOLOGUE AFUA_3G01760)-RELATED"/>
    <property type="match status" value="1"/>
</dbReference>
<reference evidence="2 3" key="1">
    <citation type="journal article" date="2024" name="J. Plant Pathol.">
        <title>Sequence and assembly of the genome of Seiridium unicorne, isolate CBS 538.82, causal agent of cypress canker disease.</title>
        <authorList>
            <person name="Scali E."/>
            <person name="Rocca G.D."/>
            <person name="Danti R."/>
            <person name="Garbelotto M."/>
            <person name="Barberini S."/>
            <person name="Baroncelli R."/>
            <person name="Emiliani G."/>
        </authorList>
    </citation>
    <scope>NUCLEOTIDE SEQUENCE [LARGE SCALE GENOMIC DNA]</scope>
    <source>
        <strain evidence="2 3">BM-138-508</strain>
    </source>
</reference>
<proteinExistence type="predicted"/>
<accession>A0ABR2VFU8</accession>
<keyword evidence="1" id="KW-0812">Transmembrane</keyword>
<evidence type="ECO:0000313" key="2">
    <source>
        <dbReference type="EMBL" id="KAK9425782.1"/>
    </source>
</evidence>
<evidence type="ECO:0000313" key="3">
    <source>
        <dbReference type="Proteomes" id="UP001408356"/>
    </source>
</evidence>
<dbReference type="InterPro" id="IPR029058">
    <property type="entry name" value="AB_hydrolase_fold"/>
</dbReference>
<keyword evidence="1" id="KW-1133">Transmembrane helix</keyword>
<comment type="caution">
    <text evidence="2">The sequence shown here is derived from an EMBL/GenBank/DDBJ whole genome shotgun (WGS) entry which is preliminary data.</text>
</comment>
<organism evidence="2 3">
    <name type="scientific">Seiridium unicorne</name>
    <dbReference type="NCBI Taxonomy" id="138068"/>
    <lineage>
        <taxon>Eukaryota</taxon>
        <taxon>Fungi</taxon>
        <taxon>Dikarya</taxon>
        <taxon>Ascomycota</taxon>
        <taxon>Pezizomycotina</taxon>
        <taxon>Sordariomycetes</taxon>
        <taxon>Xylariomycetidae</taxon>
        <taxon>Amphisphaeriales</taxon>
        <taxon>Sporocadaceae</taxon>
        <taxon>Seiridium</taxon>
    </lineage>
</organism>
<evidence type="ECO:0000256" key="1">
    <source>
        <dbReference type="SAM" id="Phobius"/>
    </source>
</evidence>
<gene>
    <name evidence="2" type="ORF">SUNI508_03143</name>
</gene>
<dbReference type="SUPFAM" id="SSF53474">
    <property type="entry name" value="alpha/beta-Hydrolases"/>
    <property type="match status" value="1"/>
</dbReference>